<reference evidence="10" key="3">
    <citation type="submission" date="2023-05" db="EMBL/GenBank/DDBJ databases">
        <authorList>
            <person name="Smith C.H."/>
        </authorList>
    </citation>
    <scope>NUCLEOTIDE SEQUENCE</scope>
    <source>
        <strain evidence="10">CHS0354</strain>
        <tissue evidence="10">Mantle</tissue>
    </source>
</reference>
<name>A0AAE0S6Q4_9BIVA</name>
<keyword evidence="2 8" id="KW-0812">Transmembrane</keyword>
<dbReference type="PROSITE" id="PS50262">
    <property type="entry name" value="G_PROTEIN_RECEP_F1_2"/>
    <property type="match status" value="1"/>
</dbReference>
<evidence type="ECO:0000256" key="1">
    <source>
        <dbReference type="ARBA" id="ARBA00004141"/>
    </source>
</evidence>
<dbReference type="EMBL" id="JAEAOA010001841">
    <property type="protein sequence ID" value="KAK3586386.1"/>
    <property type="molecule type" value="Genomic_DNA"/>
</dbReference>
<accession>A0AAE0S6Q4</accession>
<dbReference type="GO" id="GO:0004930">
    <property type="term" value="F:G protein-coupled receptor activity"/>
    <property type="evidence" value="ECO:0007669"/>
    <property type="project" value="UniProtKB-KW"/>
</dbReference>
<dbReference type="PANTHER" id="PTHR24243:SF233">
    <property type="entry name" value="THYROTROPIN-RELEASING HORMONE RECEPTOR"/>
    <property type="match status" value="1"/>
</dbReference>
<reference evidence="10" key="2">
    <citation type="journal article" date="2021" name="Genome Biol. Evol.">
        <title>Developing a high-quality reference genome for a parasitic bivalve with doubly uniparental inheritance (Bivalvia: Unionida).</title>
        <authorList>
            <person name="Smith C.H."/>
        </authorList>
    </citation>
    <scope>NUCLEOTIDE SEQUENCE</scope>
    <source>
        <strain evidence="10">CHS0354</strain>
        <tissue evidence="10">Mantle</tissue>
    </source>
</reference>
<evidence type="ECO:0000256" key="7">
    <source>
        <dbReference type="ARBA" id="ARBA00023224"/>
    </source>
</evidence>
<gene>
    <name evidence="10" type="ORF">CHS0354_030902</name>
</gene>
<keyword evidence="6" id="KW-0675">Receptor</keyword>
<evidence type="ECO:0000259" key="9">
    <source>
        <dbReference type="PROSITE" id="PS50262"/>
    </source>
</evidence>
<feature type="transmembrane region" description="Helical" evidence="8">
    <location>
        <begin position="276"/>
        <end position="300"/>
    </location>
</feature>
<feature type="transmembrane region" description="Helical" evidence="8">
    <location>
        <begin position="232"/>
        <end position="256"/>
    </location>
</feature>
<dbReference type="Proteomes" id="UP001195483">
    <property type="component" value="Unassembled WGS sequence"/>
</dbReference>
<dbReference type="InterPro" id="IPR017452">
    <property type="entry name" value="GPCR_Rhodpsn_7TM"/>
</dbReference>
<feature type="transmembrane region" description="Helical" evidence="8">
    <location>
        <begin position="392"/>
        <end position="409"/>
    </location>
</feature>
<feature type="transmembrane region" description="Helical" evidence="8">
    <location>
        <begin position="330"/>
        <end position="352"/>
    </location>
</feature>
<reference evidence="10" key="1">
    <citation type="journal article" date="2021" name="Genome Biol. Evol.">
        <title>A High-Quality Reference Genome for a Parasitic Bivalve with Doubly Uniparental Inheritance (Bivalvia: Unionida).</title>
        <authorList>
            <person name="Smith C.H."/>
        </authorList>
    </citation>
    <scope>NUCLEOTIDE SEQUENCE</scope>
    <source>
        <strain evidence="10">CHS0354</strain>
    </source>
</reference>
<evidence type="ECO:0000313" key="10">
    <source>
        <dbReference type="EMBL" id="KAK3586386.1"/>
    </source>
</evidence>
<keyword evidence="7" id="KW-0807">Transducer</keyword>
<dbReference type="InterPro" id="IPR000276">
    <property type="entry name" value="GPCR_Rhodpsn"/>
</dbReference>
<feature type="transmembrane region" description="Helical" evidence="8">
    <location>
        <begin position="152"/>
        <end position="170"/>
    </location>
</feature>
<proteinExistence type="predicted"/>
<dbReference type="Pfam" id="PF00001">
    <property type="entry name" value="7tm_1"/>
    <property type="match status" value="1"/>
</dbReference>
<protein>
    <recommendedName>
        <fullName evidence="9">G-protein coupled receptors family 1 profile domain-containing protein</fullName>
    </recommendedName>
</protein>
<dbReference type="PANTHER" id="PTHR24243">
    <property type="entry name" value="G-PROTEIN COUPLED RECEPTOR"/>
    <property type="match status" value="1"/>
</dbReference>
<feature type="domain" description="G-protein coupled receptors family 1 profile" evidence="9">
    <location>
        <begin position="131"/>
        <end position="402"/>
    </location>
</feature>
<keyword evidence="5 8" id="KW-0472">Membrane</keyword>
<evidence type="ECO:0000256" key="6">
    <source>
        <dbReference type="ARBA" id="ARBA00023170"/>
    </source>
</evidence>
<dbReference type="SUPFAM" id="SSF81321">
    <property type="entry name" value="Family A G protein-coupled receptor-like"/>
    <property type="match status" value="1"/>
</dbReference>
<comment type="subcellular location">
    <subcellularLocation>
        <location evidence="1">Membrane</location>
        <topology evidence="1">Multi-pass membrane protein</topology>
    </subcellularLocation>
</comment>
<evidence type="ECO:0000256" key="5">
    <source>
        <dbReference type="ARBA" id="ARBA00023136"/>
    </source>
</evidence>
<dbReference type="AlphaFoldDB" id="A0AAE0S6Q4"/>
<keyword evidence="3 8" id="KW-1133">Transmembrane helix</keyword>
<keyword evidence="4" id="KW-0297">G-protein coupled receptor</keyword>
<evidence type="ECO:0000256" key="2">
    <source>
        <dbReference type="ARBA" id="ARBA00022692"/>
    </source>
</evidence>
<dbReference type="GO" id="GO:0005886">
    <property type="term" value="C:plasma membrane"/>
    <property type="evidence" value="ECO:0007669"/>
    <property type="project" value="TreeGrafter"/>
</dbReference>
<comment type="caution">
    <text evidence="10">The sequence shown here is derived from an EMBL/GenBank/DDBJ whole genome shotgun (WGS) entry which is preliminary data.</text>
</comment>
<dbReference type="Gene3D" id="1.20.1070.10">
    <property type="entry name" value="Rhodopsin 7-helix transmembrane proteins"/>
    <property type="match status" value="1"/>
</dbReference>
<evidence type="ECO:0000256" key="8">
    <source>
        <dbReference type="SAM" id="Phobius"/>
    </source>
</evidence>
<evidence type="ECO:0000256" key="4">
    <source>
        <dbReference type="ARBA" id="ARBA00023040"/>
    </source>
</evidence>
<evidence type="ECO:0000313" key="11">
    <source>
        <dbReference type="Proteomes" id="UP001195483"/>
    </source>
</evidence>
<keyword evidence="11" id="KW-1185">Reference proteome</keyword>
<feature type="transmembrane region" description="Helical" evidence="8">
    <location>
        <begin position="190"/>
        <end position="211"/>
    </location>
</feature>
<organism evidence="10 11">
    <name type="scientific">Potamilus streckersoni</name>
    <dbReference type="NCBI Taxonomy" id="2493646"/>
    <lineage>
        <taxon>Eukaryota</taxon>
        <taxon>Metazoa</taxon>
        <taxon>Spiralia</taxon>
        <taxon>Lophotrochozoa</taxon>
        <taxon>Mollusca</taxon>
        <taxon>Bivalvia</taxon>
        <taxon>Autobranchia</taxon>
        <taxon>Heteroconchia</taxon>
        <taxon>Palaeoheterodonta</taxon>
        <taxon>Unionida</taxon>
        <taxon>Unionoidea</taxon>
        <taxon>Unionidae</taxon>
        <taxon>Ambleminae</taxon>
        <taxon>Lampsilini</taxon>
        <taxon>Potamilus</taxon>
    </lineage>
</organism>
<evidence type="ECO:0000256" key="3">
    <source>
        <dbReference type="ARBA" id="ARBA00022989"/>
    </source>
</evidence>
<sequence length="456" mass="51443">MDVTLVSIITKLKKISVKDKSTNDTLYLTTQDVDNVVRRSKGYKQLCIETTLIIVQTSSGILGAWYLETATSTSLKQLHAIMENDSSIPDGNQSLSISFASPVEALQVAAPTAVMIDRIITPIWYAIGLIGNPICTKIWLDRKMRKNNSSAIYLGSIAIVHLSFICLHIWVELLFAYNVSTYNFTIGCEIFNILYMTPQCAAPLLILGFTVERYIAICHPFTKEKYCTVKRAVKVVAFLLAIAFCFSSVQAYIWTFRPSLPRGCDIRSTATDFNLVWTWLSETLIFGVVPFSVLIFNILVIKEIKKISLNNTLVGGCKEHGSGSNQTSTITLLSVSFYLICTLLPATLVYAIQPLISQGSLNIPPHLWPTDPVWSRYLIYYTIRKFVEEICLSNYACYIFIYYITSAYFREECKRMFLEPFLNREPRQKTDGMRITSFTTNCTVVDSAGKTTIIKD</sequence>